<evidence type="ECO:0000259" key="14">
    <source>
        <dbReference type="Pfam" id="PF07715"/>
    </source>
</evidence>
<dbReference type="Pfam" id="PF00593">
    <property type="entry name" value="TonB_dep_Rec_b-barrel"/>
    <property type="match status" value="1"/>
</dbReference>
<comment type="subcellular location">
    <subcellularLocation>
        <location evidence="1 10">Cell outer membrane</location>
        <topology evidence="1 10">Multi-pass membrane protein</topology>
    </subcellularLocation>
</comment>
<keyword evidence="8 15" id="KW-0675">Receptor</keyword>
<evidence type="ECO:0000256" key="5">
    <source>
        <dbReference type="ARBA" id="ARBA00022729"/>
    </source>
</evidence>
<keyword evidence="4 10" id="KW-0812">Transmembrane</keyword>
<keyword evidence="16" id="KW-1185">Reference proteome</keyword>
<dbReference type="GO" id="GO:0015344">
    <property type="term" value="F:siderophore uptake transmembrane transporter activity"/>
    <property type="evidence" value="ECO:0007669"/>
    <property type="project" value="TreeGrafter"/>
</dbReference>
<evidence type="ECO:0000259" key="13">
    <source>
        <dbReference type="Pfam" id="PF00593"/>
    </source>
</evidence>
<keyword evidence="5 12" id="KW-0732">Signal</keyword>
<proteinExistence type="inferred from homology"/>
<evidence type="ECO:0000256" key="6">
    <source>
        <dbReference type="ARBA" id="ARBA00023077"/>
    </source>
</evidence>
<sequence length="732" mass="81954">MRLFYYLSHRMFIQVSCVIFFLLFSFSLMAQDSSMDSTYTDTQLYDMSLEDLLNLKITTASKQEETVRDAPGIVSIVTAKEIESYGATNLAEVLDRVAGIYMTGSYTLTNNLPVMRGESSAHWATKVLILIDGRPYRDSYLGGTLMAVMNAYPLEAIERLEIIRGPGSVLYGTNAFTGVINIILKHAGKNEFRMSTRYGSFNTRQAQVYSGIKYKDLTLDASVNLYTTNGWQFTARDERAIIRSKTVPVFDSIVNPARTINMDRNDVGASLRADYKGLTVNTFFGRSSWQAMNNASQWVVPANAGPNQTPTRFEVYSDKVLGDIGYKKDITSFWTSSLNLTWNRTRFDLSQADFKNRPVVTLANDLLAEWSNTIAIRSDLNGVIGFMLNNQQGSANDETKNANGTAFTQNKEQHNEDPFYYVPHWNETWYSGYAQLSYTPFDYLRVVGGVQANKVTALDMHYSPRIALILKNNSGFGGKLLYGSAFRSATPGGEKAIDIPGVLRGNPDLLPEEVSTSEVQVFMAKHKFETSINYFRSEQSNEIVRTAANDPANEIANTPQYTNRGSKTSYGIEAEGKFYFSSHWNSIASFAFQRSKNDAGYKNYGGTPLYMAKLGVNYENARGLDVAVFNTFYSTGGNIHAKFSSENIPANFAGTPTNANPVMKPVCYLTANVKLELREFWQNPDVPNVTVFCYGVNLLNQKVYYPEFSRRNINTYQGRAGFNIHAGLMLKV</sequence>
<protein>
    <submittedName>
        <fullName evidence="15">Outer membrane receptor for ferrienterochelin and colicins</fullName>
    </submittedName>
</protein>
<evidence type="ECO:0000256" key="8">
    <source>
        <dbReference type="ARBA" id="ARBA00023170"/>
    </source>
</evidence>
<evidence type="ECO:0000256" key="3">
    <source>
        <dbReference type="ARBA" id="ARBA00022452"/>
    </source>
</evidence>
<dbReference type="SUPFAM" id="SSF56935">
    <property type="entry name" value="Porins"/>
    <property type="match status" value="1"/>
</dbReference>
<accession>A0A1T5KEK1</accession>
<dbReference type="GO" id="GO:0009279">
    <property type="term" value="C:cell outer membrane"/>
    <property type="evidence" value="ECO:0007669"/>
    <property type="project" value="UniProtKB-SubCell"/>
</dbReference>
<dbReference type="PANTHER" id="PTHR30069:SF29">
    <property type="entry name" value="HEMOGLOBIN AND HEMOGLOBIN-HAPTOGLOBIN-BINDING PROTEIN 1-RELATED"/>
    <property type="match status" value="1"/>
</dbReference>
<dbReference type="AlphaFoldDB" id="A0A1T5KEK1"/>
<keyword evidence="2 10" id="KW-0813">Transport</keyword>
<organism evidence="15 16">
    <name type="scientific">Ohtaekwangia koreensis</name>
    <dbReference type="NCBI Taxonomy" id="688867"/>
    <lineage>
        <taxon>Bacteria</taxon>
        <taxon>Pseudomonadati</taxon>
        <taxon>Bacteroidota</taxon>
        <taxon>Cytophagia</taxon>
        <taxon>Cytophagales</taxon>
        <taxon>Fulvivirgaceae</taxon>
        <taxon>Ohtaekwangia</taxon>
    </lineage>
</organism>
<dbReference type="InterPro" id="IPR000531">
    <property type="entry name" value="Beta-barrel_TonB"/>
</dbReference>
<keyword evidence="7 10" id="KW-0472">Membrane</keyword>
<dbReference type="Pfam" id="PF07715">
    <property type="entry name" value="Plug"/>
    <property type="match status" value="1"/>
</dbReference>
<feature type="domain" description="TonB-dependent receptor plug" evidence="14">
    <location>
        <begin position="67"/>
        <end position="179"/>
    </location>
</feature>
<dbReference type="PROSITE" id="PS52016">
    <property type="entry name" value="TONB_DEPENDENT_REC_3"/>
    <property type="match status" value="1"/>
</dbReference>
<evidence type="ECO:0000256" key="9">
    <source>
        <dbReference type="ARBA" id="ARBA00023237"/>
    </source>
</evidence>
<dbReference type="Proteomes" id="UP000190961">
    <property type="component" value="Unassembled WGS sequence"/>
</dbReference>
<dbReference type="PANTHER" id="PTHR30069">
    <property type="entry name" value="TONB-DEPENDENT OUTER MEMBRANE RECEPTOR"/>
    <property type="match status" value="1"/>
</dbReference>
<evidence type="ECO:0000256" key="12">
    <source>
        <dbReference type="SAM" id="SignalP"/>
    </source>
</evidence>
<dbReference type="GO" id="GO:0044718">
    <property type="term" value="P:siderophore transmembrane transport"/>
    <property type="evidence" value="ECO:0007669"/>
    <property type="project" value="TreeGrafter"/>
</dbReference>
<feature type="signal peptide" evidence="12">
    <location>
        <begin position="1"/>
        <end position="30"/>
    </location>
</feature>
<evidence type="ECO:0000256" key="10">
    <source>
        <dbReference type="PROSITE-ProRule" id="PRU01360"/>
    </source>
</evidence>
<dbReference type="Gene3D" id="2.170.130.10">
    <property type="entry name" value="TonB-dependent receptor, plug domain"/>
    <property type="match status" value="1"/>
</dbReference>
<dbReference type="STRING" id="688867.SAMN05660236_2090"/>
<evidence type="ECO:0000256" key="1">
    <source>
        <dbReference type="ARBA" id="ARBA00004571"/>
    </source>
</evidence>
<gene>
    <name evidence="15" type="ORF">SAMN05660236_2090</name>
</gene>
<evidence type="ECO:0000313" key="15">
    <source>
        <dbReference type="EMBL" id="SKC62060.1"/>
    </source>
</evidence>
<dbReference type="EMBL" id="FUZU01000001">
    <property type="protein sequence ID" value="SKC62060.1"/>
    <property type="molecule type" value="Genomic_DNA"/>
</dbReference>
<dbReference type="InterPro" id="IPR037066">
    <property type="entry name" value="Plug_dom_sf"/>
</dbReference>
<reference evidence="15 16" key="1">
    <citation type="submission" date="2017-02" db="EMBL/GenBank/DDBJ databases">
        <authorList>
            <person name="Peterson S.W."/>
        </authorList>
    </citation>
    <scope>NUCLEOTIDE SEQUENCE [LARGE SCALE GENOMIC DNA]</scope>
    <source>
        <strain evidence="15 16">DSM 25262</strain>
    </source>
</reference>
<keyword evidence="9 10" id="KW-0998">Cell outer membrane</keyword>
<feature type="domain" description="TonB-dependent receptor-like beta-barrel" evidence="13">
    <location>
        <begin position="272"/>
        <end position="638"/>
    </location>
</feature>
<name>A0A1T5KEK1_9BACT</name>
<dbReference type="InterPro" id="IPR036942">
    <property type="entry name" value="Beta-barrel_TonB_sf"/>
</dbReference>
<keyword evidence="6 11" id="KW-0798">TonB box</keyword>
<evidence type="ECO:0000256" key="4">
    <source>
        <dbReference type="ARBA" id="ARBA00022692"/>
    </source>
</evidence>
<comment type="similarity">
    <text evidence="10 11">Belongs to the TonB-dependent receptor family.</text>
</comment>
<dbReference type="InterPro" id="IPR039426">
    <property type="entry name" value="TonB-dep_rcpt-like"/>
</dbReference>
<evidence type="ECO:0000256" key="11">
    <source>
        <dbReference type="RuleBase" id="RU003357"/>
    </source>
</evidence>
<keyword evidence="3 10" id="KW-1134">Transmembrane beta strand</keyword>
<evidence type="ECO:0000256" key="7">
    <source>
        <dbReference type="ARBA" id="ARBA00023136"/>
    </source>
</evidence>
<feature type="chain" id="PRO_5012549808" evidence="12">
    <location>
        <begin position="31"/>
        <end position="732"/>
    </location>
</feature>
<evidence type="ECO:0000313" key="16">
    <source>
        <dbReference type="Proteomes" id="UP000190961"/>
    </source>
</evidence>
<evidence type="ECO:0000256" key="2">
    <source>
        <dbReference type="ARBA" id="ARBA00022448"/>
    </source>
</evidence>
<dbReference type="InterPro" id="IPR012910">
    <property type="entry name" value="Plug_dom"/>
</dbReference>
<dbReference type="Gene3D" id="2.40.170.20">
    <property type="entry name" value="TonB-dependent receptor, beta-barrel domain"/>
    <property type="match status" value="1"/>
</dbReference>